<dbReference type="AlphaFoldDB" id="A0AAW2GKD8"/>
<evidence type="ECO:0000313" key="1">
    <source>
        <dbReference type="EMBL" id="KAL0127319.1"/>
    </source>
</evidence>
<protein>
    <recommendedName>
        <fullName evidence="3">C2H2-type domain-containing protein</fullName>
    </recommendedName>
</protein>
<keyword evidence="2" id="KW-1185">Reference proteome</keyword>
<organism evidence="1 2">
    <name type="scientific">Cardiocondyla obscurior</name>
    <dbReference type="NCBI Taxonomy" id="286306"/>
    <lineage>
        <taxon>Eukaryota</taxon>
        <taxon>Metazoa</taxon>
        <taxon>Ecdysozoa</taxon>
        <taxon>Arthropoda</taxon>
        <taxon>Hexapoda</taxon>
        <taxon>Insecta</taxon>
        <taxon>Pterygota</taxon>
        <taxon>Neoptera</taxon>
        <taxon>Endopterygota</taxon>
        <taxon>Hymenoptera</taxon>
        <taxon>Apocrita</taxon>
        <taxon>Aculeata</taxon>
        <taxon>Formicoidea</taxon>
        <taxon>Formicidae</taxon>
        <taxon>Myrmicinae</taxon>
        <taxon>Cardiocondyla</taxon>
    </lineage>
</organism>
<accession>A0AAW2GKD8</accession>
<sequence length="102" mass="11967">MYIFNNFAFEDLAKPRERFTPSSSFELSRYISRYAFNTRTCARMSNANMCKRPRLGRICERCGYNVLNAIQHRSLHPVHRYNSITPARECNRTPGPSPMFVK</sequence>
<reference evidence="1 2" key="1">
    <citation type="submission" date="2023-03" db="EMBL/GenBank/DDBJ databases">
        <title>High recombination rates correlate with genetic variation in Cardiocondyla obscurior ants.</title>
        <authorList>
            <person name="Errbii M."/>
        </authorList>
    </citation>
    <scope>NUCLEOTIDE SEQUENCE [LARGE SCALE GENOMIC DNA]</scope>
    <source>
        <strain evidence="1">Alpha-2009</strain>
        <tissue evidence="1">Whole body</tissue>
    </source>
</reference>
<dbReference type="EMBL" id="JADYXP020000004">
    <property type="protein sequence ID" value="KAL0127319.1"/>
    <property type="molecule type" value="Genomic_DNA"/>
</dbReference>
<comment type="caution">
    <text evidence="1">The sequence shown here is derived from an EMBL/GenBank/DDBJ whole genome shotgun (WGS) entry which is preliminary data.</text>
</comment>
<name>A0AAW2GKD8_9HYME</name>
<evidence type="ECO:0008006" key="3">
    <source>
        <dbReference type="Google" id="ProtNLM"/>
    </source>
</evidence>
<dbReference type="Proteomes" id="UP001430953">
    <property type="component" value="Unassembled WGS sequence"/>
</dbReference>
<gene>
    <name evidence="1" type="ORF">PUN28_005543</name>
</gene>
<evidence type="ECO:0000313" key="2">
    <source>
        <dbReference type="Proteomes" id="UP001430953"/>
    </source>
</evidence>
<proteinExistence type="predicted"/>